<comment type="similarity">
    <text evidence="1">Belongs to the YciI family.</text>
</comment>
<evidence type="ECO:0000313" key="3">
    <source>
        <dbReference type="EMBL" id="MEN2987251.1"/>
    </source>
</evidence>
<dbReference type="SUPFAM" id="SSF54909">
    <property type="entry name" value="Dimeric alpha+beta barrel"/>
    <property type="match status" value="1"/>
</dbReference>
<keyword evidence="4" id="KW-1185">Reference proteome</keyword>
<dbReference type="RefSeq" id="WP_372045125.1">
    <property type="nucleotide sequence ID" value="NZ_JBBKTV010000001.1"/>
</dbReference>
<dbReference type="InterPro" id="IPR005545">
    <property type="entry name" value="YCII"/>
</dbReference>
<dbReference type="PANTHER" id="PTHR37828">
    <property type="entry name" value="GSR2449 PROTEIN"/>
    <property type="match status" value="1"/>
</dbReference>
<sequence length="100" mass="10206">MFIVLLTVAAGPAPGNGEAARRLMADHNAWLAQGFDDGVFLLAGSLKPAAGGAILAHGVSRDEIEARVMADPFVAGGVVTPRIVEVAPARSDARLAFLAA</sequence>
<reference evidence="3 4" key="1">
    <citation type="submission" date="2024-03" db="EMBL/GenBank/DDBJ databases">
        <title>High-quality draft genome sequencing of Tistrella sp. BH-R2-4.</title>
        <authorList>
            <person name="Dong C."/>
        </authorList>
    </citation>
    <scope>NUCLEOTIDE SEQUENCE [LARGE SCALE GENOMIC DNA]</scope>
    <source>
        <strain evidence="3 4">BH-R2-4</strain>
    </source>
</reference>
<accession>A0ABU9YEP8</accession>
<dbReference type="Pfam" id="PF03795">
    <property type="entry name" value="YCII"/>
    <property type="match status" value="1"/>
</dbReference>
<dbReference type="EMBL" id="JBBKTW010000001">
    <property type="protein sequence ID" value="MEN2987251.1"/>
    <property type="molecule type" value="Genomic_DNA"/>
</dbReference>
<dbReference type="PANTHER" id="PTHR37828:SF1">
    <property type="entry name" value="YCII-RELATED DOMAIN-CONTAINING PROTEIN"/>
    <property type="match status" value="1"/>
</dbReference>
<evidence type="ECO:0000313" key="4">
    <source>
        <dbReference type="Proteomes" id="UP001413721"/>
    </source>
</evidence>
<evidence type="ECO:0000256" key="1">
    <source>
        <dbReference type="ARBA" id="ARBA00007689"/>
    </source>
</evidence>
<comment type="caution">
    <text evidence="3">The sequence shown here is derived from an EMBL/GenBank/DDBJ whole genome shotgun (WGS) entry which is preliminary data.</text>
</comment>
<gene>
    <name evidence="3" type="ORF">WG926_02980</name>
</gene>
<evidence type="ECO:0000259" key="2">
    <source>
        <dbReference type="Pfam" id="PF03795"/>
    </source>
</evidence>
<dbReference type="InterPro" id="IPR011008">
    <property type="entry name" value="Dimeric_a/b-barrel"/>
</dbReference>
<feature type="domain" description="YCII-related" evidence="2">
    <location>
        <begin position="13"/>
        <end position="84"/>
    </location>
</feature>
<dbReference type="Proteomes" id="UP001413721">
    <property type="component" value="Unassembled WGS sequence"/>
</dbReference>
<proteinExistence type="inferred from homology"/>
<protein>
    <submittedName>
        <fullName evidence="3">YciI family protein</fullName>
    </submittedName>
</protein>
<name>A0ABU9YEP8_9PROT</name>
<dbReference type="Gene3D" id="3.30.70.1060">
    <property type="entry name" value="Dimeric alpha+beta barrel"/>
    <property type="match status" value="1"/>
</dbReference>
<organism evidence="3 4">
    <name type="scientific">Tistrella arctica</name>
    <dbReference type="NCBI Taxonomy" id="3133430"/>
    <lineage>
        <taxon>Bacteria</taxon>
        <taxon>Pseudomonadati</taxon>
        <taxon>Pseudomonadota</taxon>
        <taxon>Alphaproteobacteria</taxon>
        <taxon>Geminicoccales</taxon>
        <taxon>Geminicoccaceae</taxon>
        <taxon>Tistrella</taxon>
    </lineage>
</organism>